<feature type="non-terminal residue" evidence="1">
    <location>
        <position position="208"/>
    </location>
</feature>
<reference evidence="1" key="1">
    <citation type="journal article" date="2015" name="Nature">
        <title>Complex archaea that bridge the gap between prokaryotes and eukaryotes.</title>
        <authorList>
            <person name="Spang A."/>
            <person name="Saw J.H."/>
            <person name="Jorgensen S.L."/>
            <person name="Zaremba-Niedzwiedzka K."/>
            <person name="Martijn J."/>
            <person name="Lind A.E."/>
            <person name="van Eijk R."/>
            <person name="Schleper C."/>
            <person name="Guy L."/>
            <person name="Ettema T.J."/>
        </authorList>
    </citation>
    <scope>NUCLEOTIDE SEQUENCE</scope>
</reference>
<dbReference type="Gene3D" id="2.60.40.4070">
    <property type="match status" value="1"/>
</dbReference>
<name>A0A0F9FK59_9ZZZZ</name>
<organism evidence="1">
    <name type="scientific">marine sediment metagenome</name>
    <dbReference type="NCBI Taxonomy" id="412755"/>
    <lineage>
        <taxon>unclassified sequences</taxon>
        <taxon>metagenomes</taxon>
        <taxon>ecological metagenomes</taxon>
    </lineage>
</organism>
<dbReference type="EMBL" id="LAZR01032245">
    <property type="protein sequence ID" value="KKL51457.1"/>
    <property type="molecule type" value="Genomic_DNA"/>
</dbReference>
<protein>
    <submittedName>
        <fullName evidence="1">Uncharacterized protein</fullName>
    </submittedName>
</protein>
<dbReference type="AlphaFoldDB" id="A0A0F9FK59"/>
<accession>A0A0F9FK59</accession>
<gene>
    <name evidence="1" type="ORF">LCGC14_2295290</name>
</gene>
<proteinExistence type="predicted"/>
<comment type="caution">
    <text evidence="1">The sequence shown here is derived from an EMBL/GenBank/DDBJ whole genome shotgun (WGS) entry which is preliminary data.</text>
</comment>
<evidence type="ECO:0000313" key="1">
    <source>
        <dbReference type="EMBL" id="KKL51457.1"/>
    </source>
</evidence>
<sequence length="208" mass="23336">MCQFATNPLRLAVALLWAAWLGAPSGVARAASDDGEPKVRREQVFEFAQKPTVTRSGDRVEIRFEAKGLCDATLAIEDETARIVRHLASGVLGPNAPEPFRKNSKKQTIVWDGKDDRGKHVDEKDKLSVRVSLGLRPRFEKTLLWEPRKRQSRISPIIRATKEGVCVLNEGPLADLLQLFDHQGNYLRTLHPFPADKVNKVKGLAWHT</sequence>